<dbReference type="PANTHER" id="PTHR45138:SF9">
    <property type="entry name" value="DIGUANYLATE CYCLASE DGCM-RELATED"/>
    <property type="match status" value="1"/>
</dbReference>
<dbReference type="Gene3D" id="3.40.50.2300">
    <property type="match status" value="1"/>
</dbReference>
<dbReference type="Pfam" id="PF00990">
    <property type="entry name" value="GGDEF"/>
    <property type="match status" value="1"/>
</dbReference>
<dbReference type="InterPro" id="IPR011006">
    <property type="entry name" value="CheY-like_superfamily"/>
</dbReference>
<organism evidence="6 7">
    <name type="scientific">Rheinheimera tilapiae</name>
    <dbReference type="NCBI Taxonomy" id="875043"/>
    <lineage>
        <taxon>Bacteria</taxon>
        <taxon>Pseudomonadati</taxon>
        <taxon>Pseudomonadota</taxon>
        <taxon>Gammaproteobacteria</taxon>
        <taxon>Chromatiales</taxon>
        <taxon>Chromatiaceae</taxon>
        <taxon>Rheinheimera</taxon>
    </lineage>
</organism>
<keyword evidence="3" id="KW-0597">Phosphoprotein</keyword>
<evidence type="ECO:0000256" key="1">
    <source>
        <dbReference type="ARBA" id="ARBA00012528"/>
    </source>
</evidence>
<keyword evidence="6" id="KW-0548">Nucleotidyltransferase</keyword>
<proteinExistence type="predicted"/>
<dbReference type="InterPro" id="IPR050469">
    <property type="entry name" value="Diguanylate_Cyclase"/>
</dbReference>
<evidence type="ECO:0000259" key="4">
    <source>
        <dbReference type="PROSITE" id="PS50110"/>
    </source>
</evidence>
<feature type="domain" description="Response regulatory" evidence="4">
    <location>
        <begin position="16"/>
        <end position="131"/>
    </location>
</feature>
<dbReference type="SMART" id="SM00448">
    <property type="entry name" value="REC"/>
    <property type="match status" value="1"/>
</dbReference>
<dbReference type="InterPro" id="IPR043128">
    <property type="entry name" value="Rev_trsase/Diguanyl_cyclase"/>
</dbReference>
<dbReference type="CDD" id="cd01949">
    <property type="entry name" value="GGDEF"/>
    <property type="match status" value="1"/>
</dbReference>
<dbReference type="EMBL" id="JBHLXP010000001">
    <property type="protein sequence ID" value="MFC0047474.1"/>
    <property type="molecule type" value="Genomic_DNA"/>
</dbReference>
<feature type="domain" description="GGDEF" evidence="5">
    <location>
        <begin position="174"/>
        <end position="310"/>
    </location>
</feature>
<dbReference type="PROSITE" id="PS50110">
    <property type="entry name" value="RESPONSE_REGULATORY"/>
    <property type="match status" value="1"/>
</dbReference>
<accession>A0ABV6B9D3</accession>
<dbReference type="NCBIfam" id="TIGR00254">
    <property type="entry name" value="GGDEF"/>
    <property type="match status" value="1"/>
</dbReference>
<evidence type="ECO:0000256" key="3">
    <source>
        <dbReference type="PROSITE-ProRule" id="PRU00169"/>
    </source>
</evidence>
<dbReference type="SUPFAM" id="SSF52172">
    <property type="entry name" value="CheY-like"/>
    <property type="match status" value="1"/>
</dbReference>
<sequence>MSHYTQWYASPGGQPRLLLVDDHQLNVRVMYEMFRHEFDVFIALNGEQALEKCYELHPDLILLDVVMPRMDGYEVCRRLKADPELADIPVIFITSHFDEADEVHGFELGAVDFIHKPVNPIITKARVKTQLQLKQQADLLRRISQVDGLTGIANRRRFDQQLELDWRNCCRAQEPLSLMMLDIDYFKQYNDEFGHLAGDECLRQVASTMQQAIGRPYDLLARFGGEEFAVLLPRTDLTGAQYLAQNMLQKITQLAIPHPLTPGGIVTLSAGLSSTVPQEQHQPRQLLQQADQLLYKAKQQGRAQLQASLWTGV</sequence>
<dbReference type="EC" id="2.7.7.65" evidence="1"/>
<keyword evidence="6" id="KW-0808">Transferase</keyword>
<dbReference type="InterPro" id="IPR029787">
    <property type="entry name" value="Nucleotide_cyclase"/>
</dbReference>
<evidence type="ECO:0000259" key="5">
    <source>
        <dbReference type="PROSITE" id="PS50887"/>
    </source>
</evidence>
<evidence type="ECO:0000313" key="6">
    <source>
        <dbReference type="EMBL" id="MFC0047474.1"/>
    </source>
</evidence>
<dbReference type="PROSITE" id="PS50887">
    <property type="entry name" value="GGDEF"/>
    <property type="match status" value="1"/>
</dbReference>
<reference evidence="6 7" key="1">
    <citation type="submission" date="2024-09" db="EMBL/GenBank/DDBJ databases">
        <authorList>
            <person name="Sun Q."/>
            <person name="Mori K."/>
        </authorList>
    </citation>
    <scope>NUCLEOTIDE SEQUENCE [LARGE SCALE GENOMIC DNA]</scope>
    <source>
        <strain evidence="6 7">KCTC 23315</strain>
    </source>
</reference>
<comment type="caution">
    <text evidence="6">The sequence shown here is derived from an EMBL/GenBank/DDBJ whole genome shotgun (WGS) entry which is preliminary data.</text>
</comment>
<dbReference type="Pfam" id="PF00072">
    <property type="entry name" value="Response_reg"/>
    <property type="match status" value="1"/>
</dbReference>
<dbReference type="SMART" id="SM00267">
    <property type="entry name" value="GGDEF"/>
    <property type="match status" value="1"/>
</dbReference>
<comment type="catalytic activity">
    <reaction evidence="2">
        <text>2 GTP = 3',3'-c-di-GMP + 2 diphosphate</text>
        <dbReference type="Rhea" id="RHEA:24898"/>
        <dbReference type="ChEBI" id="CHEBI:33019"/>
        <dbReference type="ChEBI" id="CHEBI:37565"/>
        <dbReference type="ChEBI" id="CHEBI:58805"/>
        <dbReference type="EC" id="2.7.7.65"/>
    </reaction>
</comment>
<dbReference type="GO" id="GO:0052621">
    <property type="term" value="F:diguanylate cyclase activity"/>
    <property type="evidence" value="ECO:0007669"/>
    <property type="project" value="UniProtKB-EC"/>
</dbReference>
<dbReference type="Proteomes" id="UP001589813">
    <property type="component" value="Unassembled WGS sequence"/>
</dbReference>
<gene>
    <name evidence="6" type="ORF">ACFFJP_04100</name>
</gene>
<dbReference type="CDD" id="cd19920">
    <property type="entry name" value="REC_PA4781-like"/>
    <property type="match status" value="1"/>
</dbReference>
<dbReference type="PANTHER" id="PTHR45138">
    <property type="entry name" value="REGULATORY COMPONENTS OF SENSORY TRANSDUCTION SYSTEM"/>
    <property type="match status" value="1"/>
</dbReference>
<name>A0ABV6B9D3_9GAMM</name>
<dbReference type="RefSeq" id="WP_377240800.1">
    <property type="nucleotide sequence ID" value="NZ_JBHLXP010000001.1"/>
</dbReference>
<evidence type="ECO:0000313" key="7">
    <source>
        <dbReference type="Proteomes" id="UP001589813"/>
    </source>
</evidence>
<feature type="modified residue" description="4-aspartylphosphate" evidence="3">
    <location>
        <position position="64"/>
    </location>
</feature>
<dbReference type="InterPro" id="IPR001789">
    <property type="entry name" value="Sig_transdc_resp-reg_receiver"/>
</dbReference>
<dbReference type="Gene3D" id="3.30.70.270">
    <property type="match status" value="1"/>
</dbReference>
<evidence type="ECO:0000256" key="2">
    <source>
        <dbReference type="ARBA" id="ARBA00034247"/>
    </source>
</evidence>
<dbReference type="SUPFAM" id="SSF55073">
    <property type="entry name" value="Nucleotide cyclase"/>
    <property type="match status" value="1"/>
</dbReference>
<keyword evidence="7" id="KW-1185">Reference proteome</keyword>
<dbReference type="InterPro" id="IPR000160">
    <property type="entry name" value="GGDEF_dom"/>
</dbReference>
<protein>
    <recommendedName>
        <fullName evidence="1">diguanylate cyclase</fullName>
        <ecNumber evidence="1">2.7.7.65</ecNumber>
    </recommendedName>
</protein>